<evidence type="ECO:0000313" key="2">
    <source>
        <dbReference type="EMBL" id="KAF9448575.1"/>
    </source>
</evidence>
<evidence type="ECO:0000259" key="1">
    <source>
        <dbReference type="Pfam" id="PF21634"/>
    </source>
</evidence>
<dbReference type="EMBL" id="MU151157">
    <property type="protein sequence ID" value="KAF9448575.1"/>
    <property type="molecule type" value="Genomic_DNA"/>
</dbReference>
<name>A0A9P5XDB7_9AGAR</name>
<dbReference type="OrthoDB" id="3054093at2759"/>
<proteinExistence type="predicted"/>
<comment type="caution">
    <text evidence="2">The sequence shown here is derived from an EMBL/GenBank/DDBJ whole genome shotgun (WGS) entry which is preliminary data.</text>
</comment>
<feature type="non-terminal residue" evidence="2">
    <location>
        <position position="289"/>
    </location>
</feature>
<evidence type="ECO:0000313" key="3">
    <source>
        <dbReference type="Proteomes" id="UP000807342"/>
    </source>
</evidence>
<dbReference type="AlphaFoldDB" id="A0A9P5XDB7"/>
<reference evidence="2" key="1">
    <citation type="submission" date="2020-11" db="EMBL/GenBank/DDBJ databases">
        <authorList>
            <consortium name="DOE Joint Genome Institute"/>
            <person name="Ahrendt S."/>
            <person name="Riley R."/>
            <person name="Andreopoulos W."/>
            <person name="Labutti K."/>
            <person name="Pangilinan J."/>
            <person name="Ruiz-Duenas F.J."/>
            <person name="Barrasa J.M."/>
            <person name="Sanchez-Garcia M."/>
            <person name="Camarero S."/>
            <person name="Miyauchi S."/>
            <person name="Serrano A."/>
            <person name="Linde D."/>
            <person name="Babiker R."/>
            <person name="Drula E."/>
            <person name="Ayuso-Fernandez I."/>
            <person name="Pacheco R."/>
            <person name="Padilla G."/>
            <person name="Ferreira P."/>
            <person name="Barriuso J."/>
            <person name="Kellner H."/>
            <person name="Castanera R."/>
            <person name="Alfaro M."/>
            <person name="Ramirez L."/>
            <person name="Pisabarro A.G."/>
            <person name="Kuo A."/>
            <person name="Tritt A."/>
            <person name="Lipzen A."/>
            <person name="He G."/>
            <person name="Yan M."/>
            <person name="Ng V."/>
            <person name="Cullen D."/>
            <person name="Martin F."/>
            <person name="Rosso M.-N."/>
            <person name="Henrissat B."/>
            <person name="Hibbett D."/>
            <person name="Martinez A.T."/>
            <person name="Grigoriev I.V."/>
        </authorList>
    </citation>
    <scope>NUCLEOTIDE SEQUENCE</scope>
    <source>
        <strain evidence="2">MF-IS2</strain>
    </source>
</reference>
<dbReference type="Proteomes" id="UP000807342">
    <property type="component" value="Unassembled WGS sequence"/>
</dbReference>
<organism evidence="2 3">
    <name type="scientific">Macrolepiota fuliginosa MF-IS2</name>
    <dbReference type="NCBI Taxonomy" id="1400762"/>
    <lineage>
        <taxon>Eukaryota</taxon>
        <taxon>Fungi</taxon>
        <taxon>Dikarya</taxon>
        <taxon>Basidiomycota</taxon>
        <taxon>Agaricomycotina</taxon>
        <taxon>Agaricomycetes</taxon>
        <taxon>Agaricomycetidae</taxon>
        <taxon>Agaricales</taxon>
        <taxon>Agaricineae</taxon>
        <taxon>Agaricaceae</taxon>
        <taxon>Macrolepiota</taxon>
    </lineage>
</organism>
<gene>
    <name evidence="2" type="ORF">P691DRAFT_38148</name>
</gene>
<dbReference type="Pfam" id="PF21634">
    <property type="entry name" value="MOV-10_beta-barrel"/>
    <property type="match status" value="1"/>
</dbReference>
<keyword evidence="3" id="KW-1185">Reference proteome</keyword>
<sequence length="289" mass="32539">MAQSEAEKDKNDVGIQDDLDFSIVEPGVAKQGITKSIEVRLTAPLAKITLVSVQLSADIGSSRTRIQSPFTVLIEGENRRVSTLRPIKITVTFKQEYISRYQDRLEVQFEDAALKKQFLISRMAQAIVGDPSMHDQMKPRTPYVPRVRAPREPETKVVEGAAPASLNAIPYVSRLPKADIPKHLLSTLTVSSTPSKENIQSIERAFLPKVLDADSHGRHLKVLLWIEEYKMEQDLERYDMIGSTLSRNMPFYHLDIPGLAEKRPSVLTGDRILVRKIDSEQGHWHAGHV</sequence>
<dbReference type="InterPro" id="IPR049080">
    <property type="entry name" value="MOV-10-like_beta-barrel"/>
</dbReference>
<protein>
    <recommendedName>
        <fullName evidence="1">Helicase MOV-10-like beta-barrel domain-containing protein</fullName>
    </recommendedName>
</protein>
<feature type="domain" description="Helicase MOV-10-like beta-barrel" evidence="1">
    <location>
        <begin position="238"/>
        <end position="281"/>
    </location>
</feature>
<accession>A0A9P5XDB7</accession>